<evidence type="ECO:0000256" key="3">
    <source>
        <dbReference type="ARBA" id="ARBA00022741"/>
    </source>
</evidence>
<dbReference type="EMBL" id="VFOS01000001">
    <property type="protein sequence ID" value="TQL63785.1"/>
    <property type="molecule type" value="Genomic_DNA"/>
</dbReference>
<evidence type="ECO:0000313" key="7">
    <source>
        <dbReference type="EMBL" id="TQL63785.1"/>
    </source>
</evidence>
<dbReference type="Pfam" id="PF00005">
    <property type="entry name" value="ABC_tran"/>
    <property type="match status" value="1"/>
</dbReference>
<evidence type="ECO:0000256" key="5">
    <source>
        <dbReference type="SAM" id="MobiDB-lite"/>
    </source>
</evidence>
<dbReference type="InterPro" id="IPR003439">
    <property type="entry name" value="ABC_transporter-like_ATP-bd"/>
</dbReference>
<evidence type="ECO:0000256" key="2">
    <source>
        <dbReference type="ARBA" id="ARBA00022448"/>
    </source>
</evidence>
<comment type="caution">
    <text evidence="7">The sequence shown here is derived from an EMBL/GenBank/DDBJ whole genome shotgun (WGS) entry which is preliminary data.</text>
</comment>
<keyword evidence="8" id="KW-1185">Reference proteome</keyword>
<organism evidence="7 8">
    <name type="scientific">Rarobacter faecitabidus</name>
    <dbReference type="NCBI Taxonomy" id="13243"/>
    <lineage>
        <taxon>Bacteria</taxon>
        <taxon>Bacillati</taxon>
        <taxon>Actinomycetota</taxon>
        <taxon>Actinomycetes</taxon>
        <taxon>Micrococcales</taxon>
        <taxon>Rarobacteraceae</taxon>
        <taxon>Rarobacter</taxon>
    </lineage>
</organism>
<dbReference type="GO" id="GO:0016887">
    <property type="term" value="F:ATP hydrolysis activity"/>
    <property type="evidence" value="ECO:0007669"/>
    <property type="project" value="InterPro"/>
</dbReference>
<evidence type="ECO:0000259" key="6">
    <source>
        <dbReference type="PROSITE" id="PS50893"/>
    </source>
</evidence>
<dbReference type="Gene3D" id="3.40.50.300">
    <property type="entry name" value="P-loop containing nucleotide triphosphate hydrolases"/>
    <property type="match status" value="1"/>
</dbReference>
<keyword evidence="3" id="KW-0547">Nucleotide-binding</keyword>
<sequence length="313" mass="33425">MSLGIQVSNLSKSFGRVHAVDDLSFVVEPGRVTGFLGPNGAGKTTTLRMLLGLARANSGTATFDGRRYTDFRQPARHIGAALEASSFHPGRTARDHLRLFAPAAGAGDARCDELLSFLGLEDAANRRVQGFSTGMRQRLSLATALLGDPEVLILDEPTNGLDPEGIAWLRTFLRNYAESGRTVLVSSHVLSEVQQSVDDVVIIARGRLVHESALRELHALAEPAAVVSGPDPDALRAALQATGWPVTDEGAGTFRIAGVRASEVGHALYAARVEIHRLEDDAPSLEETFLRLVDGPPQSHHHPATAQDGRAGE</sequence>
<evidence type="ECO:0000313" key="8">
    <source>
        <dbReference type="Proteomes" id="UP000315389"/>
    </source>
</evidence>
<keyword evidence="4 7" id="KW-0067">ATP-binding</keyword>
<feature type="region of interest" description="Disordered" evidence="5">
    <location>
        <begin position="293"/>
        <end position="313"/>
    </location>
</feature>
<dbReference type="PANTHER" id="PTHR43335:SF4">
    <property type="entry name" value="ABC TRANSPORTER, ATP-BINDING PROTEIN"/>
    <property type="match status" value="1"/>
</dbReference>
<dbReference type="CDD" id="cd03268">
    <property type="entry name" value="ABC_BcrA_bacitracin_resist"/>
    <property type="match status" value="1"/>
</dbReference>
<accession>A0A542ZTV7</accession>
<dbReference type="RefSeq" id="WP_142120631.1">
    <property type="nucleotide sequence ID" value="NZ_BAAASV010000002.1"/>
</dbReference>
<gene>
    <name evidence="7" type="ORF">FB461_0261</name>
</gene>
<protein>
    <submittedName>
        <fullName evidence="7">ABC-2 type transport system ATP-binding protein</fullName>
    </submittedName>
</protein>
<dbReference type="SMART" id="SM00382">
    <property type="entry name" value="AAA"/>
    <property type="match status" value="1"/>
</dbReference>
<feature type="domain" description="ABC transporter" evidence="6">
    <location>
        <begin position="5"/>
        <end position="230"/>
    </location>
</feature>
<name>A0A542ZTV7_RARFA</name>
<dbReference type="PROSITE" id="PS50893">
    <property type="entry name" value="ABC_TRANSPORTER_2"/>
    <property type="match status" value="1"/>
</dbReference>
<dbReference type="SUPFAM" id="SSF52540">
    <property type="entry name" value="P-loop containing nucleoside triphosphate hydrolases"/>
    <property type="match status" value="1"/>
</dbReference>
<reference evidence="7 8" key="1">
    <citation type="submission" date="2019-06" db="EMBL/GenBank/DDBJ databases">
        <title>Sequencing the genomes of 1000 actinobacteria strains.</title>
        <authorList>
            <person name="Klenk H.-P."/>
        </authorList>
    </citation>
    <scope>NUCLEOTIDE SEQUENCE [LARGE SCALE GENOMIC DNA]</scope>
    <source>
        <strain evidence="7 8">DSM 4813</strain>
    </source>
</reference>
<dbReference type="OrthoDB" id="9804819at2"/>
<dbReference type="Proteomes" id="UP000315389">
    <property type="component" value="Unassembled WGS sequence"/>
</dbReference>
<evidence type="ECO:0000256" key="1">
    <source>
        <dbReference type="ARBA" id="ARBA00005417"/>
    </source>
</evidence>
<evidence type="ECO:0000256" key="4">
    <source>
        <dbReference type="ARBA" id="ARBA00022840"/>
    </source>
</evidence>
<dbReference type="InterPro" id="IPR027417">
    <property type="entry name" value="P-loop_NTPase"/>
</dbReference>
<proteinExistence type="inferred from homology"/>
<dbReference type="InterPro" id="IPR003593">
    <property type="entry name" value="AAA+_ATPase"/>
</dbReference>
<comment type="similarity">
    <text evidence="1">Belongs to the ABC transporter superfamily.</text>
</comment>
<keyword evidence="2" id="KW-0813">Transport</keyword>
<dbReference type="GO" id="GO:0005524">
    <property type="term" value="F:ATP binding"/>
    <property type="evidence" value="ECO:0007669"/>
    <property type="project" value="UniProtKB-KW"/>
</dbReference>
<dbReference type="AlphaFoldDB" id="A0A542ZTV7"/>
<dbReference type="PANTHER" id="PTHR43335">
    <property type="entry name" value="ABC TRANSPORTER, ATP-BINDING PROTEIN"/>
    <property type="match status" value="1"/>
</dbReference>